<dbReference type="RefSeq" id="WP_168836445.1">
    <property type="nucleotide sequence ID" value="NZ_JABAIK010000009.1"/>
</dbReference>
<dbReference type="AlphaFoldDB" id="A0A7X8TR76"/>
<proteinExistence type="predicted"/>
<accession>A0A7X8TR76</accession>
<dbReference type="Proteomes" id="UP000535589">
    <property type="component" value="Unassembled WGS sequence"/>
</dbReference>
<keyword evidence="2" id="KW-1185">Reference proteome</keyword>
<evidence type="ECO:0000313" key="1">
    <source>
        <dbReference type="EMBL" id="NLS13353.1"/>
    </source>
</evidence>
<organism evidence="1 2">
    <name type="scientific">Vibrio agarilyticus</name>
    <dbReference type="NCBI Taxonomy" id="2726741"/>
    <lineage>
        <taxon>Bacteria</taxon>
        <taxon>Pseudomonadati</taxon>
        <taxon>Pseudomonadota</taxon>
        <taxon>Gammaproteobacteria</taxon>
        <taxon>Vibrionales</taxon>
        <taxon>Vibrionaceae</taxon>
        <taxon>Vibrio</taxon>
    </lineage>
</organism>
<name>A0A7X8TR76_9VIBR</name>
<comment type="caution">
    <text evidence="1">The sequence shown here is derived from an EMBL/GenBank/DDBJ whole genome shotgun (WGS) entry which is preliminary data.</text>
</comment>
<dbReference type="EMBL" id="JABAIK010000009">
    <property type="protein sequence ID" value="NLS13353.1"/>
    <property type="molecule type" value="Genomic_DNA"/>
</dbReference>
<gene>
    <name evidence="1" type="ORF">HGP28_10660</name>
</gene>
<reference evidence="1 2" key="1">
    <citation type="submission" date="2020-04" db="EMBL/GenBank/DDBJ databases">
        <title>Vibrio sp. SM6, a novel species isolated from seawater.</title>
        <authorList>
            <person name="Wang X."/>
        </authorList>
    </citation>
    <scope>NUCLEOTIDE SEQUENCE [LARGE SCALE GENOMIC DNA]</scope>
    <source>
        <strain evidence="1 2">SM6</strain>
    </source>
</reference>
<protein>
    <submittedName>
        <fullName evidence="1">Uncharacterized protein</fullName>
    </submittedName>
</protein>
<evidence type="ECO:0000313" key="2">
    <source>
        <dbReference type="Proteomes" id="UP000535589"/>
    </source>
</evidence>
<sequence length="54" mass="6273">MSQLEQVTQELEQNIKNNGAGARWRLLLVWMRTVNAMIRLRNTPANDDDYAEVV</sequence>